<evidence type="ECO:0000313" key="3">
    <source>
        <dbReference type="Proteomes" id="UP000295604"/>
    </source>
</evidence>
<sequence length="165" mass="18986">MAGDRTFYRVQSDQSFTHYDEEVGFAPQGHYYMNYDHWVTMDRIEAHLDWKARPLEPSPFISVFDNLGDAKRRATMLKDVRHTGVFVAEIRVSSPELESLDVGYDNDKTLPVLTTMDETGVCTSAFFSTDDARRRLAVDHRVSQLSEWFTLSSIPHNMIVSKTFV</sequence>
<dbReference type="AlphaFoldDB" id="A0A4R8TIM0"/>
<keyword evidence="3" id="KW-1185">Reference proteome</keyword>
<accession>A0A4R8TIM0</accession>
<gene>
    <name evidence="2" type="ORF">C8034_v010976</name>
</gene>
<dbReference type="EMBL" id="QAPF01000068">
    <property type="protein sequence ID" value="TEA18298.1"/>
    <property type="molecule type" value="Genomic_DNA"/>
</dbReference>
<comment type="caution">
    <text evidence="2">The sequence shown here is derived from an EMBL/GenBank/DDBJ whole genome shotgun (WGS) entry which is preliminary data.</text>
</comment>
<proteinExistence type="predicted"/>
<reference evidence="2 3" key="1">
    <citation type="submission" date="2018-11" db="EMBL/GenBank/DDBJ databases">
        <title>Genome sequence and assembly of Colletotrichum sidae.</title>
        <authorList>
            <person name="Gan P."/>
            <person name="Shirasu K."/>
        </authorList>
    </citation>
    <scope>NUCLEOTIDE SEQUENCE [LARGE SCALE GENOMIC DNA]</scope>
    <source>
        <strain evidence="2 3">CBS 518.97</strain>
    </source>
</reference>
<name>A0A4R8TIM0_9PEZI</name>
<dbReference type="InterPro" id="IPR056009">
    <property type="entry name" value="DUF7587"/>
</dbReference>
<dbReference type="Pfam" id="PF24494">
    <property type="entry name" value="DUF7587"/>
    <property type="match status" value="1"/>
</dbReference>
<protein>
    <recommendedName>
        <fullName evidence="1">DUF7587 domain-containing protein</fullName>
    </recommendedName>
</protein>
<organism evidence="2 3">
    <name type="scientific">Colletotrichum sidae</name>
    <dbReference type="NCBI Taxonomy" id="1347389"/>
    <lineage>
        <taxon>Eukaryota</taxon>
        <taxon>Fungi</taxon>
        <taxon>Dikarya</taxon>
        <taxon>Ascomycota</taxon>
        <taxon>Pezizomycotina</taxon>
        <taxon>Sordariomycetes</taxon>
        <taxon>Hypocreomycetidae</taxon>
        <taxon>Glomerellales</taxon>
        <taxon>Glomerellaceae</taxon>
        <taxon>Colletotrichum</taxon>
        <taxon>Colletotrichum orbiculare species complex</taxon>
    </lineage>
</organism>
<evidence type="ECO:0000259" key="1">
    <source>
        <dbReference type="Pfam" id="PF24494"/>
    </source>
</evidence>
<feature type="domain" description="DUF7587" evidence="1">
    <location>
        <begin position="5"/>
        <end position="162"/>
    </location>
</feature>
<evidence type="ECO:0000313" key="2">
    <source>
        <dbReference type="EMBL" id="TEA18298.1"/>
    </source>
</evidence>
<dbReference type="Proteomes" id="UP000295604">
    <property type="component" value="Unassembled WGS sequence"/>
</dbReference>